<dbReference type="RefSeq" id="WP_048885483.1">
    <property type="nucleotide sequence ID" value="NZ_CP011310.1"/>
</dbReference>
<dbReference type="PANTHER" id="PTHR42879:SF2">
    <property type="entry name" value="3-OXOACYL-[ACYL-CARRIER-PROTEIN] REDUCTASE FABG"/>
    <property type="match status" value="1"/>
</dbReference>
<reference evidence="8" key="2">
    <citation type="submission" date="2015-04" db="EMBL/GenBank/DDBJ databases">
        <title>The complete genome sequence of Erythrobacter sp. s21-N3.</title>
        <authorList>
            <person name="Zhuang L."/>
            <person name="Liu Y."/>
            <person name="Shao Z."/>
        </authorList>
    </citation>
    <scope>NUCLEOTIDE SEQUENCE [LARGE SCALE GENOMIC DNA]</scope>
    <source>
        <strain evidence="8">s21-N3</strain>
    </source>
</reference>
<dbReference type="PRINTS" id="PR00080">
    <property type="entry name" value="SDRFAMILY"/>
</dbReference>
<dbReference type="KEGG" id="ery:CP97_07910"/>
<dbReference type="PATRIC" id="fig|1648404.4.peg.1647"/>
<comment type="catalytic activity">
    <reaction evidence="5">
        <text>a (3R)-hydroxyacyl-[ACP] + NADP(+) = a 3-oxoacyl-[ACP] + NADPH + H(+)</text>
        <dbReference type="Rhea" id="RHEA:17397"/>
        <dbReference type="Rhea" id="RHEA-COMP:9916"/>
        <dbReference type="Rhea" id="RHEA-COMP:9945"/>
        <dbReference type="ChEBI" id="CHEBI:15378"/>
        <dbReference type="ChEBI" id="CHEBI:57783"/>
        <dbReference type="ChEBI" id="CHEBI:58349"/>
        <dbReference type="ChEBI" id="CHEBI:78776"/>
        <dbReference type="ChEBI" id="CHEBI:78827"/>
        <dbReference type="EC" id="1.1.1.100"/>
    </reaction>
</comment>
<feature type="binding site" evidence="4">
    <location>
        <begin position="160"/>
        <end position="164"/>
    </location>
    <ligand>
        <name>NADP(+)</name>
        <dbReference type="ChEBI" id="CHEBI:58349"/>
    </ligand>
</feature>
<dbReference type="UniPathway" id="UPA00094"/>
<dbReference type="InterPro" id="IPR036291">
    <property type="entry name" value="NAD(P)-bd_dom_sf"/>
</dbReference>
<dbReference type="FunFam" id="3.40.50.720:FF:000173">
    <property type="entry name" value="3-oxoacyl-[acyl-carrier protein] reductase"/>
    <property type="match status" value="1"/>
</dbReference>
<proteinExistence type="inferred from homology"/>
<dbReference type="NCBIfam" id="TIGR01830">
    <property type="entry name" value="3oxo_ACP_reduc"/>
    <property type="match status" value="1"/>
</dbReference>
<evidence type="ECO:0000259" key="6">
    <source>
        <dbReference type="SMART" id="SM00822"/>
    </source>
</evidence>
<evidence type="ECO:0000313" key="8">
    <source>
        <dbReference type="Proteomes" id="UP000059113"/>
    </source>
</evidence>
<dbReference type="InterPro" id="IPR057326">
    <property type="entry name" value="KR_dom"/>
</dbReference>
<dbReference type="SUPFAM" id="SSF51735">
    <property type="entry name" value="NAD(P)-binding Rossmann-fold domains"/>
    <property type="match status" value="1"/>
</dbReference>
<comment type="function">
    <text evidence="5">Catalyzes the NADPH-dependent reduction of beta-ketoacyl-ACP substrates to beta-hydroxyacyl-ACP products, the first reductive step in the elongation cycle of fatty acid biosynthesis.</text>
</comment>
<dbReference type="InterPro" id="IPR002347">
    <property type="entry name" value="SDR_fam"/>
</dbReference>
<keyword evidence="8" id="KW-1185">Reference proteome</keyword>
<keyword evidence="2 5" id="KW-0560">Oxidoreductase</keyword>
<dbReference type="PANTHER" id="PTHR42879">
    <property type="entry name" value="3-OXOACYL-(ACYL-CARRIER-PROTEIN) REDUCTASE"/>
    <property type="match status" value="1"/>
</dbReference>
<dbReference type="OrthoDB" id="286404at2"/>
<feature type="binding site" evidence="4">
    <location>
        <position position="193"/>
    </location>
    <ligand>
        <name>NADP(+)</name>
        <dbReference type="ChEBI" id="CHEBI:58349"/>
    </ligand>
</feature>
<feature type="binding site" evidence="4">
    <location>
        <position position="95"/>
    </location>
    <ligand>
        <name>NADP(+)</name>
        <dbReference type="ChEBI" id="CHEBI:58349"/>
    </ligand>
</feature>
<dbReference type="Proteomes" id="UP000059113">
    <property type="component" value="Chromosome"/>
</dbReference>
<name>A0A0H4VFT4_9SPHN</name>
<reference evidence="7 8" key="1">
    <citation type="journal article" date="2015" name="Int. J. Syst. Evol. Microbiol.">
        <title>Erythrobacter atlanticus sp. nov., a bacterium from ocean sediment able to degrade polycyclic aromatic hydrocarbons.</title>
        <authorList>
            <person name="Zhuang L."/>
            <person name="Liu Y."/>
            <person name="Wang L."/>
            <person name="Wang W."/>
            <person name="Shao Z."/>
        </authorList>
    </citation>
    <scope>NUCLEOTIDE SEQUENCE [LARGE SCALE GENOMIC DNA]</scope>
    <source>
        <strain evidence="8">s21-N3</strain>
    </source>
</reference>
<comment type="similarity">
    <text evidence="1 5">Belongs to the short-chain dehydrogenases/reductases (SDR) family.</text>
</comment>
<dbReference type="EMBL" id="CP011310">
    <property type="protein sequence ID" value="AKQ41969.1"/>
    <property type="molecule type" value="Genomic_DNA"/>
</dbReference>
<dbReference type="EC" id="1.1.1.100" evidence="5"/>
<evidence type="ECO:0000256" key="3">
    <source>
        <dbReference type="PIRSR" id="PIRSR611284-1"/>
    </source>
</evidence>
<keyword evidence="4 5" id="KW-0521">NADP</keyword>
<dbReference type="GO" id="GO:0051287">
    <property type="term" value="F:NAD binding"/>
    <property type="evidence" value="ECO:0007669"/>
    <property type="project" value="UniProtKB-UniRule"/>
</dbReference>
<accession>A0A0H4VFT4</accession>
<dbReference type="Pfam" id="PF13561">
    <property type="entry name" value="adh_short_C2"/>
    <property type="match status" value="1"/>
</dbReference>
<dbReference type="AlphaFoldDB" id="A0A0H4VFT4"/>
<feature type="active site" description="Proton acceptor" evidence="3">
    <location>
        <position position="160"/>
    </location>
</feature>
<sequence length="254" mass="26967">MFSLEGMTALVTGASGGIGSAIARALASQGARLALSGSNGEKLRSFREELNSEFKHHDHDGHVEITCNLSDTQQVEELVPAAVDTFGGIDILVNNAGITRDNLAMRMKDDEWDDVIRINLEASFRLMRASVRPMMKKRFGRIISISSVVGTTGNPGQMNYTAAKAGLVGMSKSLAQEVASRGITVNCVAPGFIRSAMTEALDDKQKDAINGRIPMGRMGEGDDIGASIAYLASKEAGYVTGQTIHVNGGMAMLS</sequence>
<comment type="subunit">
    <text evidence="5">Homotetramer.</text>
</comment>
<dbReference type="InterPro" id="IPR050259">
    <property type="entry name" value="SDR"/>
</dbReference>
<organism evidence="7 8">
    <name type="scientific">Aurantiacibacter atlanticus</name>
    <dbReference type="NCBI Taxonomy" id="1648404"/>
    <lineage>
        <taxon>Bacteria</taxon>
        <taxon>Pseudomonadati</taxon>
        <taxon>Pseudomonadota</taxon>
        <taxon>Alphaproteobacteria</taxon>
        <taxon>Sphingomonadales</taxon>
        <taxon>Erythrobacteraceae</taxon>
        <taxon>Aurantiacibacter</taxon>
    </lineage>
</organism>
<dbReference type="Gene3D" id="3.40.50.720">
    <property type="entry name" value="NAD(P)-binding Rossmann-like Domain"/>
    <property type="match status" value="1"/>
</dbReference>
<evidence type="ECO:0000256" key="4">
    <source>
        <dbReference type="PIRSR" id="PIRSR611284-2"/>
    </source>
</evidence>
<dbReference type="InterPro" id="IPR011284">
    <property type="entry name" value="3oxo_ACP_reduc"/>
</dbReference>
<comment type="pathway">
    <text evidence="5">Lipid metabolism; fatty acid biosynthesis.</text>
</comment>
<dbReference type="STRING" id="1648404.CP97_07910"/>
<dbReference type="GO" id="GO:0006633">
    <property type="term" value="P:fatty acid biosynthetic process"/>
    <property type="evidence" value="ECO:0007669"/>
    <property type="project" value="UniProtKB-UniPathway"/>
</dbReference>
<evidence type="ECO:0000256" key="5">
    <source>
        <dbReference type="RuleBase" id="RU366074"/>
    </source>
</evidence>
<evidence type="ECO:0000313" key="7">
    <source>
        <dbReference type="EMBL" id="AKQ41969.1"/>
    </source>
</evidence>
<dbReference type="SMART" id="SM00822">
    <property type="entry name" value="PKS_KR"/>
    <property type="match status" value="1"/>
</dbReference>
<dbReference type="CDD" id="cd05333">
    <property type="entry name" value="BKR_SDR_c"/>
    <property type="match status" value="1"/>
</dbReference>
<evidence type="ECO:0000256" key="1">
    <source>
        <dbReference type="ARBA" id="ARBA00006484"/>
    </source>
</evidence>
<dbReference type="NCBIfam" id="NF009466">
    <property type="entry name" value="PRK12826.1-2"/>
    <property type="match status" value="1"/>
</dbReference>
<evidence type="ECO:0000256" key="2">
    <source>
        <dbReference type="ARBA" id="ARBA00023002"/>
    </source>
</evidence>
<feature type="domain" description="Ketoreductase" evidence="6">
    <location>
        <begin position="7"/>
        <end position="196"/>
    </location>
</feature>
<keyword evidence="5" id="KW-0444">Lipid biosynthesis</keyword>
<dbReference type="PROSITE" id="PS00061">
    <property type="entry name" value="ADH_SHORT"/>
    <property type="match status" value="1"/>
</dbReference>
<keyword evidence="5" id="KW-0443">Lipid metabolism</keyword>
<protein>
    <recommendedName>
        <fullName evidence="5">3-oxoacyl-[acyl-carrier-protein] reductase</fullName>
        <ecNumber evidence="5">1.1.1.100</ecNumber>
    </recommendedName>
</protein>
<keyword evidence="5" id="KW-0276">Fatty acid metabolism</keyword>
<dbReference type="NCBIfam" id="NF005559">
    <property type="entry name" value="PRK07231.1"/>
    <property type="match status" value="1"/>
</dbReference>
<dbReference type="InterPro" id="IPR020904">
    <property type="entry name" value="Sc_DH/Rdtase_CS"/>
</dbReference>
<gene>
    <name evidence="7" type="ORF">CP97_07910</name>
</gene>
<keyword evidence="5" id="KW-0275">Fatty acid biosynthesis</keyword>
<dbReference type="GO" id="GO:0004316">
    <property type="term" value="F:3-oxoacyl-[acyl-carrier-protein] reductase (NADPH) activity"/>
    <property type="evidence" value="ECO:0007669"/>
    <property type="project" value="UniProtKB-UniRule"/>
</dbReference>
<dbReference type="PRINTS" id="PR00081">
    <property type="entry name" value="GDHRDH"/>
</dbReference>